<evidence type="ECO:0000313" key="1">
    <source>
        <dbReference type="EMBL" id="KAK8859746.1"/>
    </source>
</evidence>
<organism evidence="1 2">
    <name type="scientific">Apiospora arundinis</name>
    <dbReference type="NCBI Taxonomy" id="335852"/>
    <lineage>
        <taxon>Eukaryota</taxon>
        <taxon>Fungi</taxon>
        <taxon>Dikarya</taxon>
        <taxon>Ascomycota</taxon>
        <taxon>Pezizomycotina</taxon>
        <taxon>Sordariomycetes</taxon>
        <taxon>Xylariomycetidae</taxon>
        <taxon>Amphisphaeriales</taxon>
        <taxon>Apiosporaceae</taxon>
        <taxon>Apiospora</taxon>
    </lineage>
</organism>
<comment type="caution">
    <text evidence="1">The sequence shown here is derived from an EMBL/GenBank/DDBJ whole genome shotgun (WGS) entry which is preliminary data.</text>
</comment>
<dbReference type="Proteomes" id="UP001390339">
    <property type="component" value="Unassembled WGS sequence"/>
</dbReference>
<proteinExistence type="predicted"/>
<keyword evidence="2" id="KW-1185">Reference proteome</keyword>
<sequence>MERARDAFCWILSSLPLRIDYSRVAIALSRARSGLNSLKLQRNVSFDMASDLDEISGHLVPISLTVDVSHL</sequence>
<accession>A0ABR2I9Z2</accession>
<name>A0ABR2I9Z2_9PEZI</name>
<evidence type="ECO:0000313" key="2">
    <source>
        <dbReference type="Proteomes" id="UP001390339"/>
    </source>
</evidence>
<dbReference type="EMBL" id="JAPCWZ010000006">
    <property type="protein sequence ID" value="KAK8859746.1"/>
    <property type="molecule type" value="Genomic_DNA"/>
</dbReference>
<gene>
    <name evidence="1" type="ORF">PGQ11_010480</name>
</gene>
<reference evidence="1 2" key="1">
    <citation type="journal article" date="2024" name="IMA Fungus">
        <title>Apiospora arundinis, a panoply of carbohydrate-active enzymes and secondary metabolites.</title>
        <authorList>
            <person name="Sorensen T."/>
            <person name="Petersen C."/>
            <person name="Muurmann A.T."/>
            <person name="Christiansen J.V."/>
            <person name="Brundto M.L."/>
            <person name="Overgaard C.K."/>
            <person name="Boysen A.T."/>
            <person name="Wollenberg R.D."/>
            <person name="Larsen T.O."/>
            <person name="Sorensen J.L."/>
            <person name="Nielsen K.L."/>
            <person name="Sondergaard T.E."/>
        </authorList>
    </citation>
    <scope>NUCLEOTIDE SEQUENCE [LARGE SCALE GENOMIC DNA]</scope>
    <source>
        <strain evidence="1 2">AAU 773</strain>
    </source>
</reference>
<protein>
    <submittedName>
        <fullName evidence="1">Uncharacterized protein</fullName>
    </submittedName>
</protein>